<feature type="domain" description="GCK" evidence="2">
    <location>
        <begin position="64"/>
        <end position="121"/>
    </location>
</feature>
<evidence type="ECO:0000259" key="2">
    <source>
        <dbReference type="SMART" id="SM01227"/>
    </source>
</evidence>
<evidence type="ECO:0000313" key="4">
    <source>
        <dbReference type="EMBL" id="VDC64487.1"/>
    </source>
</evidence>
<feature type="region of interest" description="Disordered" evidence="1">
    <location>
        <begin position="1"/>
        <end position="24"/>
    </location>
</feature>
<evidence type="ECO:0000256" key="1">
    <source>
        <dbReference type="SAM" id="MobiDB-lite"/>
    </source>
</evidence>
<reference evidence="4" key="1">
    <citation type="submission" date="2018-11" db="EMBL/GenBank/DDBJ databases">
        <authorList>
            <consortium name="Genoscope - CEA"/>
            <person name="William W."/>
        </authorList>
    </citation>
    <scope>NUCLEOTIDE SEQUENCE</scope>
</reference>
<sequence length="191" mass="21519">MVNSESHSSNDQVPPSTTCSPHEGGCKEAEDKLTECMLTLPKVKELTTKAMNSVFKTDASHDVAEDKFADYMKGGACKEPFMALAECPDRDNTHKQIAMLKCMEAHSDYYHKYNEIIDKQVSKEVESMFPGGEVKLALGVHEFFTKGEGDCCKEQYFACMDCLIEEGFNEEEEEEFGPGFINFGKWLLRLL</sequence>
<dbReference type="Proteomes" id="UP000694005">
    <property type="component" value="Chromosome A09"/>
</dbReference>
<feature type="compositionally biased region" description="Polar residues" evidence="1">
    <location>
        <begin position="1"/>
        <end position="20"/>
    </location>
</feature>
<dbReference type="EMBL" id="LR031568">
    <property type="protein sequence ID" value="VDC64487.1"/>
    <property type="molecule type" value="Genomic_DNA"/>
</dbReference>
<gene>
    <name evidence="4" type="ORF">BRAA09T42098Z</name>
    <name evidence="3" type="ORF">BRAPAZ1V2_A09P80250.2</name>
</gene>
<dbReference type="Pfam" id="PF07802">
    <property type="entry name" value="GCK"/>
    <property type="match status" value="1"/>
</dbReference>
<protein>
    <recommendedName>
        <fullName evidence="2">GCK domain-containing protein</fullName>
    </recommendedName>
</protein>
<evidence type="ECO:0000313" key="3">
    <source>
        <dbReference type="EMBL" id="CAG7867558.1"/>
    </source>
</evidence>
<name>A0A3P5YA92_BRACM</name>
<dbReference type="EMBL" id="LS974625">
    <property type="protein sequence ID" value="CAG7867558.1"/>
    <property type="molecule type" value="Genomic_DNA"/>
</dbReference>
<accession>A0A3P5YA92</accession>
<dbReference type="InterPro" id="IPR012891">
    <property type="entry name" value="GCK_dom"/>
</dbReference>
<organism evidence="4">
    <name type="scientific">Brassica campestris</name>
    <name type="common">Field mustard</name>
    <dbReference type="NCBI Taxonomy" id="3711"/>
    <lineage>
        <taxon>Eukaryota</taxon>
        <taxon>Viridiplantae</taxon>
        <taxon>Streptophyta</taxon>
        <taxon>Embryophyta</taxon>
        <taxon>Tracheophyta</taxon>
        <taxon>Spermatophyta</taxon>
        <taxon>Magnoliopsida</taxon>
        <taxon>eudicotyledons</taxon>
        <taxon>Gunneridae</taxon>
        <taxon>Pentapetalae</taxon>
        <taxon>rosids</taxon>
        <taxon>malvids</taxon>
        <taxon>Brassicales</taxon>
        <taxon>Brassicaceae</taxon>
        <taxon>Brassiceae</taxon>
        <taxon>Brassica</taxon>
    </lineage>
</organism>
<dbReference type="SMART" id="SM01227">
    <property type="entry name" value="GCK"/>
    <property type="match status" value="1"/>
</dbReference>
<dbReference type="AlphaFoldDB" id="A0A3P5YA92"/>
<proteinExistence type="predicted"/>
<dbReference type="Gramene" id="A09p80250.2_BraZ1">
    <property type="protein sequence ID" value="A09p80250.2_BraZ1.CDS.1"/>
    <property type="gene ID" value="A09g80250.2_BraZ1"/>
</dbReference>